<gene>
    <name evidence="2" type="ORF">GCM10017559_35360</name>
</gene>
<evidence type="ECO:0000259" key="1">
    <source>
        <dbReference type="Pfam" id="PF13649"/>
    </source>
</evidence>
<dbReference type="CDD" id="cd02440">
    <property type="entry name" value="AdoMet_MTases"/>
    <property type="match status" value="1"/>
</dbReference>
<feature type="domain" description="Methyltransferase" evidence="1">
    <location>
        <begin position="43"/>
        <end position="137"/>
    </location>
</feature>
<name>A0ABN3Y2C6_9ACTN</name>
<evidence type="ECO:0000313" key="3">
    <source>
        <dbReference type="Proteomes" id="UP001499930"/>
    </source>
</evidence>
<keyword evidence="2" id="KW-0808">Transferase</keyword>
<organism evidence="2 3">
    <name type="scientific">Streptosporangium longisporum</name>
    <dbReference type="NCBI Taxonomy" id="46187"/>
    <lineage>
        <taxon>Bacteria</taxon>
        <taxon>Bacillati</taxon>
        <taxon>Actinomycetota</taxon>
        <taxon>Actinomycetes</taxon>
        <taxon>Streptosporangiales</taxon>
        <taxon>Streptosporangiaceae</taxon>
        <taxon>Streptosporangium</taxon>
    </lineage>
</organism>
<dbReference type="GO" id="GO:0032259">
    <property type="term" value="P:methylation"/>
    <property type="evidence" value="ECO:0007669"/>
    <property type="project" value="UniProtKB-KW"/>
</dbReference>
<dbReference type="Gene3D" id="3.40.50.150">
    <property type="entry name" value="Vaccinia Virus protein VP39"/>
    <property type="match status" value="1"/>
</dbReference>
<dbReference type="InterPro" id="IPR029063">
    <property type="entry name" value="SAM-dependent_MTases_sf"/>
</dbReference>
<keyword evidence="3" id="KW-1185">Reference proteome</keyword>
<comment type="caution">
    <text evidence="2">The sequence shown here is derived from an EMBL/GenBank/DDBJ whole genome shotgun (WGS) entry which is preliminary data.</text>
</comment>
<sequence>MAAMSLRFHEIAEGGHRILNPFTHDKLALLGEIARLRPGHRLLDLCCGKAEMLCRWSLAYGIEGVGVDISDVFLAAGRARAEELGVAGRVRLEKGDAAAYRAERGAFDVVSCLGATWIGNGLAGTVELMLPALRAGGILLVGEPYWNSEPPEGAYEAFGFGREDFTSLAGTIDRFEAAGVEVLEMVLADGDSWDRYVASQWWTLSDWLRDNPGDPDVEGVRDFLERCRRSHVEYGRRHLGWGVFVVRPR</sequence>
<evidence type="ECO:0000313" key="2">
    <source>
        <dbReference type="EMBL" id="GAA3009768.1"/>
    </source>
</evidence>
<accession>A0ABN3Y2C6</accession>
<dbReference type="SUPFAM" id="SSF53335">
    <property type="entry name" value="S-adenosyl-L-methionine-dependent methyltransferases"/>
    <property type="match status" value="1"/>
</dbReference>
<keyword evidence="2" id="KW-0489">Methyltransferase</keyword>
<dbReference type="InterPro" id="IPR041698">
    <property type="entry name" value="Methyltransf_25"/>
</dbReference>
<dbReference type="GO" id="GO:0008168">
    <property type="term" value="F:methyltransferase activity"/>
    <property type="evidence" value="ECO:0007669"/>
    <property type="project" value="UniProtKB-KW"/>
</dbReference>
<dbReference type="Proteomes" id="UP001499930">
    <property type="component" value="Unassembled WGS sequence"/>
</dbReference>
<dbReference type="EMBL" id="BAAAWD010000007">
    <property type="protein sequence ID" value="GAA3009768.1"/>
    <property type="molecule type" value="Genomic_DNA"/>
</dbReference>
<proteinExistence type="predicted"/>
<dbReference type="Pfam" id="PF13649">
    <property type="entry name" value="Methyltransf_25"/>
    <property type="match status" value="1"/>
</dbReference>
<reference evidence="2 3" key="1">
    <citation type="journal article" date="2019" name="Int. J. Syst. Evol. Microbiol.">
        <title>The Global Catalogue of Microorganisms (GCM) 10K type strain sequencing project: providing services to taxonomists for standard genome sequencing and annotation.</title>
        <authorList>
            <consortium name="The Broad Institute Genomics Platform"/>
            <consortium name="The Broad Institute Genome Sequencing Center for Infectious Disease"/>
            <person name="Wu L."/>
            <person name="Ma J."/>
        </authorList>
    </citation>
    <scope>NUCLEOTIDE SEQUENCE [LARGE SCALE GENOMIC DNA]</scope>
    <source>
        <strain evidence="2 3">JCM 3106</strain>
    </source>
</reference>
<protein>
    <submittedName>
        <fullName evidence="2">Class I SAM-dependent methyltransferase</fullName>
    </submittedName>
</protein>